<keyword evidence="1" id="KW-0812">Transmembrane</keyword>
<dbReference type="Proteomes" id="UP000240261">
    <property type="component" value="Segment"/>
</dbReference>
<keyword evidence="1" id="KW-0472">Membrane</keyword>
<reference evidence="2 3" key="1">
    <citation type="submission" date="2018-02" db="EMBL/GenBank/DDBJ databases">
        <authorList>
            <person name="Aull H.G."/>
            <person name="Garlena R.A."/>
            <person name="Russell D.A."/>
            <person name="Pop W.H."/>
            <person name="Jacobs-Sera D."/>
            <person name="Hatfull G.F."/>
        </authorList>
    </citation>
    <scope>NUCLEOTIDE SEQUENCE [LARGE SCALE GENOMIC DNA]</scope>
</reference>
<evidence type="ECO:0000256" key="1">
    <source>
        <dbReference type="SAM" id="Phobius"/>
    </source>
</evidence>
<keyword evidence="1" id="KW-1133">Transmembrane helix</keyword>
<sequence>MSASRLSKESVVALTTSGISLVVGTLIGHIWTKRSLTDKYESLISSEIAKAKAFYSQRNKTGEYADPVSLAEELISNDVDTVEVDESKIEPDDSFFDDEGDDDYIIVEGKPFREMIDPEDRINYSKFSQEYSGPAVEREKAVEKPPQIEDGESMEEYERRLMEAAHNQVQAVIDEVESESGHLREEENVVSNVFDTNGVDAMQVSRDAVREPGRPYIITVTEFTDNELGYGQNSIAYYAGDHVLADERDQPIPNLDNIIGERNLRFGDGSGDANVVFIRNDALSVDFEVCQSIGTYAEEVLGVAPKENRRNRPR</sequence>
<evidence type="ECO:0000313" key="2">
    <source>
        <dbReference type="EMBL" id="AVO25299.1"/>
    </source>
</evidence>
<proteinExistence type="predicted"/>
<accession>A0A2P1JY89</accession>
<gene>
    <name evidence="2" type="primary">59</name>
    <name evidence="2" type="ORF">PBI_GRAVY_59</name>
</gene>
<organism evidence="2 3">
    <name type="scientific">Gordonia phage Gravy</name>
    <dbReference type="NCBI Taxonomy" id="2094133"/>
    <lineage>
        <taxon>Viruses</taxon>
        <taxon>Duplodnaviria</taxon>
        <taxon>Heunggongvirae</taxon>
        <taxon>Uroviricota</taxon>
        <taxon>Caudoviricetes</taxon>
        <taxon>Deejayvirinae</taxon>
        <taxon>Tanisvirus</taxon>
        <taxon>Tanisvirus tanis</taxon>
    </lineage>
</organism>
<feature type="transmembrane region" description="Helical" evidence="1">
    <location>
        <begin position="12"/>
        <end position="31"/>
    </location>
</feature>
<evidence type="ECO:0000313" key="3">
    <source>
        <dbReference type="Proteomes" id="UP000240261"/>
    </source>
</evidence>
<dbReference type="EMBL" id="MG962368">
    <property type="protein sequence ID" value="AVO25299.1"/>
    <property type="molecule type" value="Genomic_DNA"/>
</dbReference>
<protein>
    <submittedName>
        <fullName evidence="2">Uncharacterized protein</fullName>
    </submittedName>
</protein>
<name>A0A2P1JY89_9CAUD</name>